<dbReference type="AlphaFoldDB" id="A0A414J7L0"/>
<evidence type="ECO:0000313" key="3">
    <source>
        <dbReference type="EMBL" id="RHE40484.1"/>
    </source>
</evidence>
<dbReference type="SUPFAM" id="SSF52743">
    <property type="entry name" value="Subtilisin-like"/>
    <property type="match status" value="1"/>
</dbReference>
<comment type="caution">
    <text evidence="3">The sequence shown here is derived from an EMBL/GenBank/DDBJ whole genome shotgun (WGS) entry which is preliminary data.</text>
</comment>
<name>A0A414J7L0_9FIRM</name>
<dbReference type="Proteomes" id="UP000284644">
    <property type="component" value="Unassembled WGS sequence"/>
</dbReference>
<evidence type="ECO:0000313" key="4">
    <source>
        <dbReference type="Proteomes" id="UP000283745"/>
    </source>
</evidence>
<evidence type="ECO:0000259" key="1">
    <source>
        <dbReference type="Pfam" id="PF00082"/>
    </source>
</evidence>
<evidence type="ECO:0000313" key="5">
    <source>
        <dbReference type="Proteomes" id="UP000284644"/>
    </source>
</evidence>
<dbReference type="InterPro" id="IPR036852">
    <property type="entry name" value="Peptidase_S8/S53_dom_sf"/>
</dbReference>
<dbReference type="EMBL" id="QSKF01000004">
    <property type="protein sequence ID" value="RHE40484.1"/>
    <property type="molecule type" value="Genomic_DNA"/>
</dbReference>
<dbReference type="InterPro" id="IPR000209">
    <property type="entry name" value="Peptidase_S8/S53_dom"/>
</dbReference>
<dbReference type="EMBL" id="QSJW01000012">
    <property type="protein sequence ID" value="RHE10203.1"/>
    <property type="molecule type" value="Genomic_DNA"/>
</dbReference>
<dbReference type="Pfam" id="PF00082">
    <property type="entry name" value="Peptidase_S8"/>
    <property type="match status" value="1"/>
</dbReference>
<protein>
    <recommendedName>
        <fullName evidence="1">Peptidase S8/S53 domain-containing protein</fullName>
    </recommendedName>
</protein>
<dbReference type="Proteomes" id="UP000283745">
    <property type="component" value="Unassembled WGS sequence"/>
</dbReference>
<evidence type="ECO:0000313" key="2">
    <source>
        <dbReference type="EMBL" id="RHE10203.1"/>
    </source>
</evidence>
<dbReference type="GeneID" id="97505830"/>
<gene>
    <name evidence="3" type="ORF">DW740_06230</name>
    <name evidence="2" type="ORF">DW767_16260</name>
</gene>
<dbReference type="Gene3D" id="3.40.50.200">
    <property type="entry name" value="Peptidase S8/S53 domain"/>
    <property type="match status" value="1"/>
</dbReference>
<dbReference type="GO" id="GO:0006508">
    <property type="term" value="P:proteolysis"/>
    <property type="evidence" value="ECO:0007669"/>
    <property type="project" value="InterPro"/>
</dbReference>
<reference evidence="4 5" key="1">
    <citation type="submission" date="2018-08" db="EMBL/GenBank/DDBJ databases">
        <title>A genome reference for cultivated species of the human gut microbiota.</title>
        <authorList>
            <person name="Zou Y."/>
            <person name="Xue W."/>
            <person name="Luo G."/>
        </authorList>
    </citation>
    <scope>NUCLEOTIDE SEQUENCE [LARGE SCALE GENOMIC DNA]</scope>
    <source>
        <strain evidence="3 4">AM28-23</strain>
        <strain evidence="2 5">AM29-25AC</strain>
    </source>
</reference>
<organism evidence="3 4">
    <name type="scientific">Blautia obeum</name>
    <dbReference type="NCBI Taxonomy" id="40520"/>
    <lineage>
        <taxon>Bacteria</taxon>
        <taxon>Bacillati</taxon>
        <taxon>Bacillota</taxon>
        <taxon>Clostridia</taxon>
        <taxon>Lachnospirales</taxon>
        <taxon>Lachnospiraceae</taxon>
        <taxon>Blautia</taxon>
    </lineage>
</organism>
<accession>A0A414J7L0</accession>
<dbReference type="GO" id="GO:0004252">
    <property type="term" value="F:serine-type endopeptidase activity"/>
    <property type="evidence" value="ECO:0007669"/>
    <property type="project" value="InterPro"/>
</dbReference>
<sequence>MRIGVIDSDAIFQHPFFYGKKIEIKRMNPGYCIKNKNFPFSHAEYVCACILLENPTSEILLYNIIGGNAGNEGELLYRSLEALIEKNVDIINISLGVEIPFSKELYDLCKKSPVPIVAAHANNNQTAYPASYDNVIGIRREFDGNVILKRSGNQNLLLNNKTYVSFKQLDQEHLMQGNSWYTAKLTGIISCFRENKNLGIEDIVDLIMSSSLNQISSVKQNNSENAILVTNRSDNQRQKEFIKQCFSKVHIIDINNLEAQKIVGYYDKLFIDIDKYSDFMSAKKDLLNFVYDIRDAYKHCYIRYPFLGYYDRYRFLTEKGILIEQLYF</sequence>
<proteinExistence type="predicted"/>
<dbReference type="RefSeq" id="WP_025580261.1">
    <property type="nucleotide sequence ID" value="NZ_CABJFK010000004.1"/>
</dbReference>
<feature type="domain" description="Peptidase S8/S53" evidence="1">
    <location>
        <begin position="53"/>
        <end position="211"/>
    </location>
</feature>